<accession>A0A915ITL1</accession>
<proteinExistence type="predicted"/>
<dbReference type="AlphaFoldDB" id="A0A915ITL1"/>
<name>A0A915ITL1_ROMCU</name>
<sequence length="68" mass="7976">MNVNSHGDQNAKAAEKIDQNHLMQGSRREKLDRWIDTRRMTWHHQRNTVRGVRGSERRLVGQTCCFTG</sequence>
<organism evidence="2 3">
    <name type="scientific">Romanomermis culicivorax</name>
    <name type="common">Nematode worm</name>
    <dbReference type="NCBI Taxonomy" id="13658"/>
    <lineage>
        <taxon>Eukaryota</taxon>
        <taxon>Metazoa</taxon>
        <taxon>Ecdysozoa</taxon>
        <taxon>Nematoda</taxon>
        <taxon>Enoplea</taxon>
        <taxon>Dorylaimia</taxon>
        <taxon>Mermithida</taxon>
        <taxon>Mermithoidea</taxon>
        <taxon>Mermithidae</taxon>
        <taxon>Romanomermis</taxon>
    </lineage>
</organism>
<evidence type="ECO:0000313" key="2">
    <source>
        <dbReference type="Proteomes" id="UP000887565"/>
    </source>
</evidence>
<dbReference type="Proteomes" id="UP000887565">
    <property type="component" value="Unplaced"/>
</dbReference>
<dbReference type="WBParaSite" id="nRc.2.0.1.t16719-RA">
    <property type="protein sequence ID" value="nRc.2.0.1.t16719-RA"/>
    <property type="gene ID" value="nRc.2.0.1.g16719"/>
</dbReference>
<protein>
    <submittedName>
        <fullName evidence="3">Uncharacterized protein</fullName>
    </submittedName>
</protein>
<evidence type="ECO:0000256" key="1">
    <source>
        <dbReference type="SAM" id="MobiDB-lite"/>
    </source>
</evidence>
<keyword evidence="2" id="KW-1185">Reference proteome</keyword>
<evidence type="ECO:0000313" key="3">
    <source>
        <dbReference type="WBParaSite" id="nRc.2.0.1.t16719-RA"/>
    </source>
</evidence>
<feature type="region of interest" description="Disordered" evidence="1">
    <location>
        <begin position="1"/>
        <end position="25"/>
    </location>
</feature>
<reference evidence="3" key="1">
    <citation type="submission" date="2022-11" db="UniProtKB">
        <authorList>
            <consortium name="WormBaseParasite"/>
        </authorList>
    </citation>
    <scope>IDENTIFICATION</scope>
</reference>